<evidence type="ECO:0000256" key="2">
    <source>
        <dbReference type="ARBA" id="ARBA00008834"/>
    </source>
</evidence>
<dbReference type="OrthoDB" id="187139at2759"/>
<dbReference type="InterPro" id="IPR012334">
    <property type="entry name" value="Pectin_lyas_fold"/>
</dbReference>
<evidence type="ECO:0000256" key="5">
    <source>
        <dbReference type="ARBA" id="ARBA00022801"/>
    </source>
</evidence>
<proteinExistence type="inferred from homology"/>
<keyword evidence="11" id="KW-0624">Polysaccharide degradation</keyword>
<keyword evidence="6" id="KW-1015">Disulfide bond</keyword>
<evidence type="ECO:0000256" key="15">
    <source>
        <dbReference type="RuleBase" id="RU361169"/>
    </source>
</evidence>
<evidence type="ECO:0000256" key="6">
    <source>
        <dbReference type="ARBA" id="ARBA00023157"/>
    </source>
</evidence>
<gene>
    <name evidence="16" type="ORF">SPSC_03430</name>
</gene>
<evidence type="ECO:0000256" key="7">
    <source>
        <dbReference type="ARBA" id="ARBA00023180"/>
    </source>
</evidence>
<evidence type="ECO:0000256" key="14">
    <source>
        <dbReference type="ARBA" id="ARBA00048766"/>
    </source>
</evidence>
<evidence type="ECO:0000256" key="1">
    <source>
        <dbReference type="ARBA" id="ARBA00004613"/>
    </source>
</evidence>
<evidence type="ECO:0000256" key="10">
    <source>
        <dbReference type="ARBA" id="ARBA00023316"/>
    </source>
</evidence>
<comment type="similarity">
    <text evidence="2 15">Belongs to the glycosyl hydrolase 28 family.</text>
</comment>
<dbReference type="GO" id="GO:0000272">
    <property type="term" value="P:polysaccharide catabolic process"/>
    <property type="evidence" value="ECO:0007669"/>
    <property type="project" value="UniProtKB-KW"/>
</dbReference>
<name>A0A127ZE33_9BASI</name>
<evidence type="ECO:0000256" key="12">
    <source>
        <dbReference type="ARBA" id="ARBA00037312"/>
    </source>
</evidence>
<evidence type="ECO:0000256" key="9">
    <source>
        <dbReference type="ARBA" id="ARBA00023295"/>
    </source>
</evidence>
<keyword evidence="5 15" id="KW-0378">Hydrolase</keyword>
<dbReference type="GO" id="GO:0005576">
    <property type="term" value="C:extracellular region"/>
    <property type="evidence" value="ECO:0007669"/>
    <property type="project" value="UniProtKB-SubCell"/>
</dbReference>
<reference evidence="16" key="1">
    <citation type="submission" date="2014-06" db="EMBL/GenBank/DDBJ databases">
        <authorList>
            <person name="Ju J."/>
            <person name="Zhang J."/>
        </authorList>
    </citation>
    <scope>NUCLEOTIDE SEQUENCE</scope>
    <source>
        <strain evidence="16">SscI8</strain>
    </source>
</reference>
<comment type="subcellular location">
    <subcellularLocation>
        <location evidence="1">Secreted</location>
    </subcellularLocation>
</comment>
<dbReference type="PANTHER" id="PTHR31736">
    <property type="match status" value="1"/>
</dbReference>
<accession>A0A127ZE33</accession>
<keyword evidence="7" id="KW-0325">Glycoprotein</keyword>
<dbReference type="EC" id="3.2.1.67" evidence="13"/>
<sequence length="463" mass="50114">MKVPVANLVSAALPLLNTTLRENCFEPSNKTISAPRIFLPLHKADAKPILTSWPAQPRTDEHCVVKPLGWGRDDSSQIQEAVLKCGNRGTITLPAPYTYTISSRMYVKLNQARLNVHGLLSFTPDLGYWIGKSHRVEFQNMSTAWIVEGNDYHISGGGWQQGGILGNGQAWYGRAAGQSNQYGLPISLSLYNSTNATIDHFSFYQPQFWSMWVQDSRNVHINNIFINGTNTDPAGNSSNYAINIDGIDTMRVDGLHLHNWNFRGGDDCFAPKGNTTNVVLHNLTCVGGGIAFGSVGQYLGSPDYITNVSVSDIKVIGEVSPLYGGATPAGGAYFKSRVGVSMGTPPQGGGGGTGRVSNVTFNNMEVKNTTQSVFINKCYYKVKDQANFCDTSTFQFDDLSFNNFSGTVRSADGINLNCSSIAPCHNISFTSVNLSSQLTNKTATTVLTNTVNVTGVTNKTITA</sequence>
<evidence type="ECO:0000256" key="3">
    <source>
        <dbReference type="ARBA" id="ARBA00022525"/>
    </source>
</evidence>
<dbReference type="GO" id="GO:0071555">
    <property type="term" value="P:cell wall organization"/>
    <property type="evidence" value="ECO:0007669"/>
    <property type="project" value="UniProtKB-KW"/>
</dbReference>
<dbReference type="AlphaFoldDB" id="A0A127ZE33"/>
<evidence type="ECO:0000313" key="16">
    <source>
        <dbReference type="EMBL" id="CDU24359.1"/>
    </source>
</evidence>
<evidence type="ECO:0000256" key="11">
    <source>
        <dbReference type="ARBA" id="ARBA00023326"/>
    </source>
</evidence>
<dbReference type="PANTHER" id="PTHR31736:SF12">
    <property type="entry name" value="EXO-POLYGALACTURONASE, PUTATIVE-RELATED"/>
    <property type="match status" value="1"/>
</dbReference>
<evidence type="ECO:0000256" key="8">
    <source>
        <dbReference type="ARBA" id="ARBA00023277"/>
    </source>
</evidence>
<comment type="catalytic activity">
    <reaction evidence="14">
        <text>[(1-&gt;4)-alpha-D-galacturonosyl](n) + H2O = alpha-D-galacturonate + [(1-&gt;4)-alpha-D-galacturonosyl](n-1)</text>
        <dbReference type="Rhea" id="RHEA:14117"/>
        <dbReference type="Rhea" id="RHEA-COMP:14570"/>
        <dbReference type="Rhea" id="RHEA-COMP:14572"/>
        <dbReference type="ChEBI" id="CHEBI:15377"/>
        <dbReference type="ChEBI" id="CHEBI:58658"/>
        <dbReference type="ChEBI" id="CHEBI:140523"/>
        <dbReference type="EC" id="3.2.1.67"/>
    </reaction>
</comment>
<keyword evidence="9 15" id="KW-0326">Glycosidase</keyword>
<dbReference type="InterPro" id="IPR000743">
    <property type="entry name" value="Glyco_hydro_28"/>
</dbReference>
<dbReference type="EMBL" id="LK056666">
    <property type="protein sequence ID" value="CDU24359.1"/>
    <property type="molecule type" value="Genomic_DNA"/>
</dbReference>
<evidence type="ECO:0000256" key="13">
    <source>
        <dbReference type="ARBA" id="ARBA00038933"/>
    </source>
</evidence>
<keyword evidence="4" id="KW-0732">Signal</keyword>
<keyword evidence="8" id="KW-0119">Carbohydrate metabolism</keyword>
<keyword evidence="10" id="KW-0961">Cell wall biogenesis/degradation</keyword>
<dbReference type="Pfam" id="PF00295">
    <property type="entry name" value="Glyco_hydro_28"/>
    <property type="match status" value="2"/>
</dbReference>
<dbReference type="GO" id="GO:0004650">
    <property type="term" value="F:polygalacturonase activity"/>
    <property type="evidence" value="ECO:0007669"/>
    <property type="project" value="InterPro"/>
</dbReference>
<comment type="function">
    <text evidence="12">Specific in hydrolyzing the terminal glycosidic bond of polygalacturonic acid and oligogalacturonates.</text>
</comment>
<keyword evidence="3" id="KW-0964">Secreted</keyword>
<dbReference type="InterPro" id="IPR011050">
    <property type="entry name" value="Pectin_lyase_fold/virulence"/>
</dbReference>
<dbReference type="SUPFAM" id="SSF51126">
    <property type="entry name" value="Pectin lyase-like"/>
    <property type="match status" value="1"/>
</dbReference>
<protein>
    <recommendedName>
        <fullName evidence="13">galacturonan 1,4-alpha-galacturonidase</fullName>
        <ecNumber evidence="13">3.2.1.67</ecNumber>
    </recommendedName>
</protein>
<organism evidence="16">
    <name type="scientific">Sporisorium scitamineum</name>
    <dbReference type="NCBI Taxonomy" id="49012"/>
    <lineage>
        <taxon>Eukaryota</taxon>
        <taxon>Fungi</taxon>
        <taxon>Dikarya</taxon>
        <taxon>Basidiomycota</taxon>
        <taxon>Ustilaginomycotina</taxon>
        <taxon>Ustilaginomycetes</taxon>
        <taxon>Ustilaginales</taxon>
        <taxon>Ustilaginaceae</taxon>
        <taxon>Sporisorium</taxon>
    </lineage>
</organism>
<evidence type="ECO:0000256" key="4">
    <source>
        <dbReference type="ARBA" id="ARBA00022729"/>
    </source>
</evidence>
<dbReference type="Gene3D" id="2.160.20.10">
    <property type="entry name" value="Single-stranded right-handed beta-helix, Pectin lyase-like"/>
    <property type="match status" value="1"/>
</dbReference>
<dbReference type="GO" id="GO:0047911">
    <property type="term" value="F:galacturan 1,4-alpha-galacturonidase activity"/>
    <property type="evidence" value="ECO:0007669"/>
    <property type="project" value="UniProtKB-EC"/>
</dbReference>